<evidence type="ECO:0000256" key="6">
    <source>
        <dbReference type="SAM" id="Phobius"/>
    </source>
</evidence>
<dbReference type="InterPro" id="IPR050638">
    <property type="entry name" value="AA-Vitamin_Transporters"/>
</dbReference>
<dbReference type="EMBL" id="LBFC01000001">
    <property type="protein sequence ID" value="ONN28091.1"/>
    <property type="molecule type" value="Genomic_DNA"/>
</dbReference>
<sequence length="292" mass="33091">MHLLSAIISAFSSSITSIFGKLSFEIGATPLQILFIRFLFSFLLSLILFSLYKKNFNLKHFSVFGSLGILNYGIAALLFFYGLRFLNPAYATVVFFTNPIFVLIFQKLIYKHKIDFISVISIFLSFTGVTLANFGEKGIENNNLFLGTTIVLTSALLNALFVTVSSQRIKKINSDIIENIFYTFLGTILFYTIILVFSGQYISLKVEYLNYGLLLAIFSTFIPLTLNYFSLKKLSSHSLAIIMPLELVFASLLSILIFHEKFNYVKIFGFILVGLAPIVENITIYKKKYKNT</sequence>
<feature type="transmembrane region" description="Helical" evidence="6">
    <location>
        <begin position="144"/>
        <end position="164"/>
    </location>
</feature>
<evidence type="ECO:0000313" key="9">
    <source>
        <dbReference type="Proteomes" id="UP000242616"/>
    </source>
</evidence>
<comment type="subcellular location">
    <subcellularLocation>
        <location evidence="1">Cell membrane</location>
        <topology evidence="1">Multi-pass membrane protein</topology>
    </subcellularLocation>
</comment>
<feature type="transmembrane region" description="Helical" evidence="6">
    <location>
        <begin position="61"/>
        <end position="83"/>
    </location>
</feature>
<evidence type="ECO:0000256" key="1">
    <source>
        <dbReference type="ARBA" id="ARBA00004651"/>
    </source>
</evidence>
<evidence type="ECO:0000256" key="4">
    <source>
        <dbReference type="ARBA" id="ARBA00022989"/>
    </source>
</evidence>
<reference evidence="8 9" key="1">
    <citation type="submission" date="2015-06" db="EMBL/GenBank/DDBJ databases">
        <title>Genome sequencing of Thermotogales isolates from hydrothermal vents.</title>
        <authorList>
            <person name="Haverkamp T.H."/>
            <person name="Kublanov I.V."/>
            <person name="Nesbo C.L."/>
        </authorList>
    </citation>
    <scope>NUCLEOTIDE SEQUENCE [LARGE SCALE GENOMIC DNA]</scope>
    <source>
        <strain evidence="9">ik275mar</strain>
    </source>
</reference>
<dbReference type="PANTHER" id="PTHR32322:SF18">
    <property type="entry name" value="S-ADENOSYLMETHIONINE_S-ADENOSYLHOMOCYSTEINE TRANSPORTER"/>
    <property type="match status" value="1"/>
</dbReference>
<keyword evidence="4 6" id="KW-1133">Transmembrane helix</keyword>
<evidence type="ECO:0000256" key="5">
    <source>
        <dbReference type="ARBA" id="ARBA00023136"/>
    </source>
</evidence>
<feature type="transmembrane region" description="Helical" evidence="6">
    <location>
        <begin position="208"/>
        <end position="226"/>
    </location>
</feature>
<keyword evidence="3 6" id="KW-0812">Transmembrane</keyword>
<evidence type="ECO:0000256" key="3">
    <source>
        <dbReference type="ARBA" id="ARBA00022692"/>
    </source>
</evidence>
<dbReference type="Proteomes" id="UP000242616">
    <property type="component" value="Unassembled WGS sequence"/>
</dbReference>
<evidence type="ECO:0000313" key="8">
    <source>
        <dbReference type="EMBL" id="ONN28091.1"/>
    </source>
</evidence>
<dbReference type="PANTHER" id="PTHR32322">
    <property type="entry name" value="INNER MEMBRANE TRANSPORTER"/>
    <property type="match status" value="1"/>
</dbReference>
<feature type="transmembrane region" description="Helical" evidence="6">
    <location>
        <begin position="238"/>
        <end position="258"/>
    </location>
</feature>
<feature type="domain" description="EamA" evidence="7">
    <location>
        <begin position="147"/>
        <end position="275"/>
    </location>
</feature>
<name>A0ABX3ILR3_9BACT</name>
<feature type="transmembrane region" description="Helical" evidence="6">
    <location>
        <begin position="30"/>
        <end position="49"/>
    </location>
</feature>
<dbReference type="RefSeq" id="WP_075665045.1">
    <property type="nucleotide sequence ID" value="NZ_LBFC01000001.1"/>
</dbReference>
<accession>A0ABX3ILR3</accession>
<proteinExistence type="predicted"/>
<keyword evidence="5 6" id="KW-0472">Membrane</keyword>
<comment type="caution">
    <text evidence="8">The sequence shown here is derived from an EMBL/GenBank/DDBJ whole genome shotgun (WGS) entry which is preliminary data.</text>
</comment>
<dbReference type="InterPro" id="IPR000620">
    <property type="entry name" value="EamA_dom"/>
</dbReference>
<gene>
    <name evidence="8" type="ORF">XJ44_00010</name>
</gene>
<feature type="domain" description="EamA" evidence="7">
    <location>
        <begin position="3"/>
        <end position="133"/>
    </location>
</feature>
<protein>
    <submittedName>
        <fullName evidence="8">UAA transporter family protein</fullName>
    </submittedName>
</protein>
<feature type="transmembrane region" description="Helical" evidence="6">
    <location>
        <begin position="176"/>
        <end position="202"/>
    </location>
</feature>
<evidence type="ECO:0000259" key="7">
    <source>
        <dbReference type="Pfam" id="PF00892"/>
    </source>
</evidence>
<organism evidence="8 9">
    <name type="scientific">Thermosipho affectus</name>
    <dbReference type="NCBI Taxonomy" id="660294"/>
    <lineage>
        <taxon>Bacteria</taxon>
        <taxon>Thermotogati</taxon>
        <taxon>Thermotogota</taxon>
        <taxon>Thermotogae</taxon>
        <taxon>Thermotogales</taxon>
        <taxon>Fervidobacteriaceae</taxon>
        <taxon>Thermosipho</taxon>
    </lineage>
</organism>
<evidence type="ECO:0000256" key="2">
    <source>
        <dbReference type="ARBA" id="ARBA00022475"/>
    </source>
</evidence>
<feature type="transmembrane region" description="Helical" evidence="6">
    <location>
        <begin position="89"/>
        <end position="109"/>
    </location>
</feature>
<dbReference type="SUPFAM" id="SSF103481">
    <property type="entry name" value="Multidrug resistance efflux transporter EmrE"/>
    <property type="match status" value="2"/>
</dbReference>
<keyword evidence="9" id="KW-1185">Reference proteome</keyword>
<feature type="transmembrane region" description="Helical" evidence="6">
    <location>
        <begin position="116"/>
        <end position="132"/>
    </location>
</feature>
<dbReference type="InterPro" id="IPR037185">
    <property type="entry name" value="EmrE-like"/>
</dbReference>
<keyword evidence="2" id="KW-1003">Cell membrane</keyword>
<feature type="transmembrane region" description="Helical" evidence="6">
    <location>
        <begin position="264"/>
        <end position="285"/>
    </location>
</feature>
<dbReference type="Pfam" id="PF00892">
    <property type="entry name" value="EamA"/>
    <property type="match status" value="2"/>
</dbReference>